<evidence type="ECO:0000256" key="6">
    <source>
        <dbReference type="ARBA" id="ARBA00023136"/>
    </source>
</evidence>
<feature type="transmembrane region" description="Helical" evidence="7">
    <location>
        <begin position="21"/>
        <end position="40"/>
    </location>
</feature>
<comment type="caution">
    <text evidence="9">The sequence shown here is derived from an EMBL/GenBank/DDBJ whole genome shotgun (WGS) entry which is preliminary data.</text>
</comment>
<evidence type="ECO:0000256" key="5">
    <source>
        <dbReference type="ARBA" id="ARBA00022989"/>
    </source>
</evidence>
<dbReference type="InterPro" id="IPR003856">
    <property type="entry name" value="LPS_length_determ_N"/>
</dbReference>
<evidence type="ECO:0000313" key="10">
    <source>
        <dbReference type="Proteomes" id="UP001172142"/>
    </source>
</evidence>
<comment type="similarity">
    <text evidence="2">Belongs to the CpsC/CapA family.</text>
</comment>
<dbReference type="Pfam" id="PF02706">
    <property type="entry name" value="Wzz"/>
    <property type="match status" value="1"/>
</dbReference>
<keyword evidence="5 7" id="KW-1133">Transmembrane helix</keyword>
<name>A0ABT8N9L2_9BACL</name>
<protein>
    <submittedName>
        <fullName evidence="9">Wzz/FepE/Etk N-terminal domain-containing protein</fullName>
    </submittedName>
</protein>
<keyword evidence="4 7" id="KW-0812">Transmembrane</keyword>
<evidence type="ECO:0000256" key="2">
    <source>
        <dbReference type="ARBA" id="ARBA00006683"/>
    </source>
</evidence>
<evidence type="ECO:0000256" key="3">
    <source>
        <dbReference type="ARBA" id="ARBA00022475"/>
    </source>
</evidence>
<accession>A0ABT8N9L2</accession>
<keyword evidence="6 7" id="KW-0472">Membrane</keyword>
<sequence>MDDAKNLHDIFNTLKKRAGMIGLLTILAIVVSGVVSFFLVTPSYETTTQILVSRSQSESTELANEDVQTDLQLISTYSDIIKSPAILEQVKIKLGLPYSVAELNQKITVSASENSQVLNISATDEEPGTAVRIANTTAEVLIAEIPKLMNVENVSLLYAAVLNENASPLKPDILLNLAIAAAIGLMIGVSAAFLFEYLDTTIKNGQDIKASLGVPVLALISPISEQEKAADWPSIKREEV</sequence>
<gene>
    <name evidence="9" type="ORF">QWY13_03695</name>
</gene>
<evidence type="ECO:0000259" key="8">
    <source>
        <dbReference type="Pfam" id="PF02706"/>
    </source>
</evidence>
<keyword evidence="3" id="KW-1003">Cell membrane</keyword>
<keyword evidence="10" id="KW-1185">Reference proteome</keyword>
<dbReference type="InterPro" id="IPR050445">
    <property type="entry name" value="Bact_polysacc_biosynth/exp"/>
</dbReference>
<evidence type="ECO:0000313" key="9">
    <source>
        <dbReference type="EMBL" id="MDN7244587.1"/>
    </source>
</evidence>
<proteinExistence type="inferred from homology"/>
<feature type="transmembrane region" description="Helical" evidence="7">
    <location>
        <begin position="173"/>
        <end position="195"/>
    </location>
</feature>
<evidence type="ECO:0000256" key="1">
    <source>
        <dbReference type="ARBA" id="ARBA00004651"/>
    </source>
</evidence>
<reference evidence="9 10" key="1">
    <citation type="submission" date="2023-07" db="EMBL/GenBank/DDBJ databases">
        <title>Novel species in genus Planococcus.</title>
        <authorList>
            <person name="Ning S."/>
        </authorList>
    </citation>
    <scope>NUCLEOTIDE SEQUENCE [LARGE SCALE GENOMIC DNA]</scope>
    <source>
        <strain evidence="9 10">N017</strain>
    </source>
</reference>
<feature type="domain" description="Polysaccharide chain length determinant N-terminal" evidence="8">
    <location>
        <begin position="6"/>
        <end position="93"/>
    </location>
</feature>
<comment type="subcellular location">
    <subcellularLocation>
        <location evidence="1">Cell membrane</location>
        <topology evidence="1">Multi-pass membrane protein</topology>
    </subcellularLocation>
</comment>
<dbReference type="EMBL" id="JAUJWU010000001">
    <property type="protein sequence ID" value="MDN7244587.1"/>
    <property type="molecule type" value="Genomic_DNA"/>
</dbReference>
<evidence type="ECO:0000256" key="7">
    <source>
        <dbReference type="SAM" id="Phobius"/>
    </source>
</evidence>
<organism evidence="9 10">
    <name type="scientific">Planococcus shenhongbingii</name>
    <dbReference type="NCBI Taxonomy" id="3058398"/>
    <lineage>
        <taxon>Bacteria</taxon>
        <taxon>Bacillati</taxon>
        <taxon>Bacillota</taxon>
        <taxon>Bacilli</taxon>
        <taxon>Bacillales</taxon>
        <taxon>Caryophanaceae</taxon>
        <taxon>Planococcus</taxon>
    </lineage>
</organism>
<dbReference type="RefSeq" id="WP_301855021.1">
    <property type="nucleotide sequence ID" value="NZ_JAUJWU010000001.1"/>
</dbReference>
<evidence type="ECO:0000256" key="4">
    <source>
        <dbReference type="ARBA" id="ARBA00022692"/>
    </source>
</evidence>
<dbReference type="PANTHER" id="PTHR32309:SF13">
    <property type="entry name" value="FERRIC ENTEROBACTIN TRANSPORT PROTEIN FEPE"/>
    <property type="match status" value="1"/>
</dbReference>
<dbReference type="Proteomes" id="UP001172142">
    <property type="component" value="Unassembled WGS sequence"/>
</dbReference>
<dbReference type="PANTHER" id="PTHR32309">
    <property type="entry name" value="TYROSINE-PROTEIN KINASE"/>
    <property type="match status" value="1"/>
</dbReference>